<evidence type="ECO:0000313" key="1">
    <source>
        <dbReference type="EMBL" id="BBZ75764.1"/>
    </source>
</evidence>
<dbReference type="EMBL" id="AP022620">
    <property type="protein sequence ID" value="BBZ75764.1"/>
    <property type="molecule type" value="Genomic_DNA"/>
</dbReference>
<protein>
    <submittedName>
        <fullName evidence="1">Uncharacterized protein</fullName>
    </submittedName>
</protein>
<gene>
    <name evidence="1" type="ORF">MANY_11010</name>
</gene>
<evidence type="ECO:0000313" key="2">
    <source>
        <dbReference type="Proteomes" id="UP000467249"/>
    </source>
</evidence>
<proteinExistence type="predicted"/>
<keyword evidence="2" id="KW-1185">Reference proteome</keyword>
<accession>A0A6N4W6Q2</accession>
<sequence>MPDIWRAVAISADHTLRHMLRVFDVTFTKVTATCRAAAGCGMGYRRVAVVGRITEKMII</sequence>
<dbReference type="AlphaFoldDB" id="A0A6N4W6Q2"/>
<dbReference type="KEGG" id="many:MANY_11010"/>
<reference evidence="1 2" key="1">
    <citation type="journal article" date="2019" name="Emerg. Microbes Infect.">
        <title>Comprehensive subspecies identification of 175 nontuberculous mycobacteria species based on 7547 genomic profiles.</title>
        <authorList>
            <person name="Matsumoto Y."/>
            <person name="Kinjo T."/>
            <person name="Motooka D."/>
            <person name="Nabeya D."/>
            <person name="Jung N."/>
            <person name="Uechi K."/>
            <person name="Horii T."/>
            <person name="Iida T."/>
            <person name="Fujita J."/>
            <person name="Nakamura S."/>
        </authorList>
    </citation>
    <scope>NUCLEOTIDE SEQUENCE [LARGE SCALE GENOMIC DNA]</scope>
    <source>
        <strain evidence="1 2">JCM 30275</strain>
    </source>
</reference>
<dbReference type="Proteomes" id="UP000467249">
    <property type="component" value="Chromosome"/>
</dbReference>
<name>A0A6N4W6Q2_9MYCO</name>
<organism evidence="1 2">
    <name type="scientific">Mycolicibacterium anyangense</name>
    <dbReference type="NCBI Taxonomy" id="1431246"/>
    <lineage>
        <taxon>Bacteria</taxon>
        <taxon>Bacillati</taxon>
        <taxon>Actinomycetota</taxon>
        <taxon>Actinomycetes</taxon>
        <taxon>Mycobacteriales</taxon>
        <taxon>Mycobacteriaceae</taxon>
        <taxon>Mycolicibacterium</taxon>
    </lineage>
</organism>